<dbReference type="PANTHER" id="PTHR30126:SF98">
    <property type="entry name" value="HTH-TYPE TRANSCRIPTIONAL ACTIVATOR BAUR"/>
    <property type="match status" value="1"/>
</dbReference>
<dbReference type="OrthoDB" id="9815174at2"/>
<dbReference type="PRINTS" id="PR00039">
    <property type="entry name" value="HTHLYSR"/>
</dbReference>
<evidence type="ECO:0000256" key="4">
    <source>
        <dbReference type="ARBA" id="ARBA00023163"/>
    </source>
</evidence>
<dbReference type="SUPFAM" id="SSF53850">
    <property type="entry name" value="Periplasmic binding protein-like II"/>
    <property type="match status" value="1"/>
</dbReference>
<dbReference type="AlphaFoldDB" id="A0A399R718"/>
<dbReference type="GO" id="GO:0000976">
    <property type="term" value="F:transcription cis-regulatory region binding"/>
    <property type="evidence" value="ECO:0007669"/>
    <property type="project" value="TreeGrafter"/>
</dbReference>
<evidence type="ECO:0000256" key="3">
    <source>
        <dbReference type="ARBA" id="ARBA00023125"/>
    </source>
</evidence>
<dbReference type="EMBL" id="QWFX01000014">
    <property type="protein sequence ID" value="RIJ27180.1"/>
    <property type="molecule type" value="Genomic_DNA"/>
</dbReference>
<dbReference type="SUPFAM" id="SSF46785">
    <property type="entry name" value="Winged helix' DNA-binding domain"/>
    <property type="match status" value="1"/>
</dbReference>
<dbReference type="InterPro" id="IPR000847">
    <property type="entry name" value="LysR_HTH_N"/>
</dbReference>
<evidence type="ECO:0000256" key="1">
    <source>
        <dbReference type="ARBA" id="ARBA00009437"/>
    </source>
</evidence>
<dbReference type="PROSITE" id="PS50931">
    <property type="entry name" value="HTH_LYSR"/>
    <property type="match status" value="1"/>
</dbReference>
<evidence type="ECO:0000313" key="7">
    <source>
        <dbReference type="Proteomes" id="UP000266385"/>
    </source>
</evidence>
<dbReference type="GO" id="GO:0003700">
    <property type="term" value="F:DNA-binding transcription factor activity"/>
    <property type="evidence" value="ECO:0007669"/>
    <property type="project" value="InterPro"/>
</dbReference>
<evidence type="ECO:0000256" key="2">
    <source>
        <dbReference type="ARBA" id="ARBA00023015"/>
    </source>
</evidence>
<proteinExistence type="inferred from homology"/>
<dbReference type="Gene3D" id="3.40.190.10">
    <property type="entry name" value="Periplasmic binding protein-like II"/>
    <property type="match status" value="2"/>
</dbReference>
<evidence type="ECO:0000313" key="6">
    <source>
        <dbReference type="EMBL" id="RIJ27180.1"/>
    </source>
</evidence>
<comment type="similarity">
    <text evidence="1">Belongs to the LysR transcriptional regulatory family.</text>
</comment>
<keyword evidence="3" id="KW-0238">DNA-binding</keyword>
<dbReference type="Pfam" id="PF03466">
    <property type="entry name" value="LysR_substrate"/>
    <property type="match status" value="1"/>
</dbReference>
<sequence>MLNYNHLRYFWIVAKEGHLTRAAESLNLSQSALSTQIKKLEESLGHALFERRGRSLTLTEAGQIALDHSEAIFSTGDEMIGRLRNAERLSKKILRVGALSTLSRNFQIGFLRPAVQDPGIEVIIRSGTIAELLAALEAHRLDVVLVNQVPLRDSATPWSSRIIAEQDISLVGTPERIGGRSDLIELLSSEPVILPTADSGFRNGVDVMFEQLSLSPTVAAEVDDMAMMRLLTREDIGLAILPPIVVTDELANGRLVEACKLSAIQETFAAITMKRRLPNPALETLFASRELDAHAS</sequence>
<comment type="caution">
    <text evidence="6">The sequence shown here is derived from an EMBL/GenBank/DDBJ whole genome shotgun (WGS) entry which is preliminary data.</text>
</comment>
<feature type="domain" description="HTH lysR-type" evidence="5">
    <location>
        <begin position="2"/>
        <end position="59"/>
    </location>
</feature>
<keyword evidence="7" id="KW-1185">Reference proteome</keyword>
<dbReference type="FunFam" id="1.10.10.10:FF:000001">
    <property type="entry name" value="LysR family transcriptional regulator"/>
    <property type="match status" value="1"/>
</dbReference>
<dbReference type="Pfam" id="PF00126">
    <property type="entry name" value="HTH_1"/>
    <property type="match status" value="1"/>
</dbReference>
<dbReference type="Gene3D" id="1.10.10.10">
    <property type="entry name" value="Winged helix-like DNA-binding domain superfamily/Winged helix DNA-binding domain"/>
    <property type="match status" value="1"/>
</dbReference>
<dbReference type="RefSeq" id="WP_119377293.1">
    <property type="nucleotide sequence ID" value="NZ_QWFX01000014.1"/>
</dbReference>
<dbReference type="InterPro" id="IPR005119">
    <property type="entry name" value="LysR_subst-bd"/>
</dbReference>
<gene>
    <name evidence="6" type="ORF">D1223_15250</name>
</gene>
<name>A0A399R718_9PROT</name>
<dbReference type="Proteomes" id="UP000266385">
    <property type="component" value="Unassembled WGS sequence"/>
</dbReference>
<keyword evidence="2" id="KW-0805">Transcription regulation</keyword>
<dbReference type="InterPro" id="IPR036390">
    <property type="entry name" value="WH_DNA-bd_sf"/>
</dbReference>
<reference evidence="6 7" key="1">
    <citation type="submission" date="2018-08" db="EMBL/GenBank/DDBJ databases">
        <title>Henriciella mobilis sp. nov., isolated from seawater.</title>
        <authorList>
            <person name="Cheng H."/>
            <person name="Wu Y.-H."/>
            <person name="Xu X.-W."/>
            <person name="Guo L.-L."/>
        </authorList>
    </citation>
    <scope>NUCLEOTIDE SEQUENCE [LARGE SCALE GENOMIC DNA]</scope>
    <source>
        <strain evidence="6 7">JN25</strain>
    </source>
</reference>
<protein>
    <submittedName>
        <fullName evidence="6">LysR family transcriptional regulator</fullName>
    </submittedName>
</protein>
<keyword evidence="4" id="KW-0804">Transcription</keyword>
<organism evidence="6 7">
    <name type="scientific">Henriciella mobilis</name>
    <dbReference type="NCBI Taxonomy" id="2305467"/>
    <lineage>
        <taxon>Bacteria</taxon>
        <taxon>Pseudomonadati</taxon>
        <taxon>Pseudomonadota</taxon>
        <taxon>Alphaproteobacteria</taxon>
        <taxon>Hyphomonadales</taxon>
        <taxon>Hyphomonadaceae</taxon>
        <taxon>Henriciella</taxon>
    </lineage>
</organism>
<dbReference type="CDD" id="cd05466">
    <property type="entry name" value="PBP2_LTTR_substrate"/>
    <property type="match status" value="1"/>
</dbReference>
<dbReference type="PANTHER" id="PTHR30126">
    <property type="entry name" value="HTH-TYPE TRANSCRIPTIONAL REGULATOR"/>
    <property type="match status" value="1"/>
</dbReference>
<evidence type="ECO:0000259" key="5">
    <source>
        <dbReference type="PROSITE" id="PS50931"/>
    </source>
</evidence>
<dbReference type="InterPro" id="IPR036388">
    <property type="entry name" value="WH-like_DNA-bd_sf"/>
</dbReference>
<accession>A0A399R718</accession>